<protein>
    <submittedName>
        <fullName evidence="3">UspA domain-containing protein</fullName>
    </submittedName>
</protein>
<evidence type="ECO:0000259" key="2">
    <source>
        <dbReference type="Pfam" id="PF00582"/>
    </source>
</evidence>
<dbReference type="SUPFAM" id="SSF52402">
    <property type="entry name" value="Adenine nucleotide alpha hydrolases-like"/>
    <property type="match status" value="1"/>
</dbReference>
<dbReference type="InterPro" id="IPR014729">
    <property type="entry name" value="Rossmann-like_a/b/a_fold"/>
</dbReference>
<dbReference type="Pfam" id="PF00582">
    <property type="entry name" value="Usp"/>
    <property type="match status" value="1"/>
</dbReference>
<dbReference type="PRINTS" id="PR01438">
    <property type="entry name" value="UNVRSLSTRESS"/>
</dbReference>
<dbReference type="Gene3D" id="3.40.50.620">
    <property type="entry name" value="HUPs"/>
    <property type="match status" value="1"/>
</dbReference>
<feature type="domain" description="UspA" evidence="2">
    <location>
        <begin position="5"/>
        <end position="143"/>
    </location>
</feature>
<reference evidence="4" key="1">
    <citation type="submission" date="2011-04" db="EMBL/GenBank/DDBJ databases">
        <title>The complete genome of Thermodesulfatator indicus DSM 15286.</title>
        <authorList>
            <person name="Lucas S."/>
            <person name="Copeland A."/>
            <person name="Lapidus A."/>
            <person name="Bruce D."/>
            <person name="Goodwin L."/>
            <person name="Pitluck S."/>
            <person name="Peters L."/>
            <person name="Kyrpides N."/>
            <person name="Mavromatis K."/>
            <person name="Pagani I."/>
            <person name="Ivanova N."/>
            <person name="Saunders L."/>
            <person name="Detter J.C."/>
            <person name="Tapia R."/>
            <person name="Han C."/>
            <person name="Land M."/>
            <person name="Hauser L."/>
            <person name="Markowitz V."/>
            <person name="Cheng J.-F."/>
            <person name="Hugenholtz P."/>
            <person name="Woyke T."/>
            <person name="Wu D."/>
            <person name="Spring S."/>
            <person name="Schroeder M."/>
            <person name="Brambilla E."/>
            <person name="Klenk H.-P."/>
            <person name="Eisen J.A."/>
        </authorList>
    </citation>
    <scope>NUCLEOTIDE SEQUENCE [LARGE SCALE GENOMIC DNA]</scope>
    <source>
        <strain evidence="4">DSM 15286 / JCM 11887 / CIR29812</strain>
    </source>
</reference>
<dbReference type="EMBL" id="CP002683">
    <property type="protein sequence ID" value="AEH45389.1"/>
    <property type="molecule type" value="Genomic_DNA"/>
</dbReference>
<evidence type="ECO:0000256" key="1">
    <source>
        <dbReference type="ARBA" id="ARBA00008791"/>
    </source>
</evidence>
<gene>
    <name evidence="3" type="ordered locus">Thein_1528</name>
</gene>
<dbReference type="PANTHER" id="PTHR46268:SF6">
    <property type="entry name" value="UNIVERSAL STRESS PROTEIN UP12"/>
    <property type="match status" value="1"/>
</dbReference>
<dbReference type="HOGENOM" id="CLU_049301_16_2_0"/>
<proteinExistence type="inferred from homology"/>
<dbReference type="RefSeq" id="WP_013908131.1">
    <property type="nucleotide sequence ID" value="NC_015681.1"/>
</dbReference>
<dbReference type="eggNOG" id="COG0589">
    <property type="taxonomic scope" value="Bacteria"/>
</dbReference>
<dbReference type="InterPro" id="IPR006015">
    <property type="entry name" value="Universal_stress_UspA"/>
</dbReference>
<organism evidence="3 4">
    <name type="scientific">Thermodesulfatator indicus (strain DSM 15286 / JCM 11887 / CIR29812)</name>
    <dbReference type="NCBI Taxonomy" id="667014"/>
    <lineage>
        <taxon>Bacteria</taxon>
        <taxon>Pseudomonadati</taxon>
        <taxon>Thermodesulfobacteriota</taxon>
        <taxon>Thermodesulfobacteria</taxon>
        <taxon>Thermodesulfobacteriales</taxon>
        <taxon>Thermodesulfatatoraceae</taxon>
        <taxon>Thermodesulfatator</taxon>
    </lineage>
</organism>
<dbReference type="Proteomes" id="UP000006793">
    <property type="component" value="Chromosome"/>
</dbReference>
<reference evidence="3 4" key="2">
    <citation type="journal article" date="2012" name="Stand. Genomic Sci.">
        <title>Complete genome sequence of the thermophilic sulfate-reducing ocean bacterium Thermodesulfatator indicus type strain (CIR29812(T)).</title>
        <authorList>
            <person name="Anderson I."/>
            <person name="Saunders E."/>
            <person name="Lapidus A."/>
            <person name="Nolan M."/>
            <person name="Lucas S."/>
            <person name="Tice H."/>
            <person name="Del Rio T.G."/>
            <person name="Cheng J.F."/>
            <person name="Han C."/>
            <person name="Tapia R."/>
            <person name="Goodwin L.A."/>
            <person name="Pitluck S."/>
            <person name="Liolios K."/>
            <person name="Mavromatis K."/>
            <person name="Pagani I."/>
            <person name="Ivanova N."/>
            <person name="Mikhailova N."/>
            <person name="Pati A."/>
            <person name="Chen A."/>
            <person name="Palaniappan K."/>
            <person name="Land M."/>
            <person name="Hauser L."/>
            <person name="Jeffries C.D."/>
            <person name="Chang Y.J."/>
            <person name="Brambilla E.M."/>
            <person name="Rohde M."/>
            <person name="Spring S."/>
            <person name="Goker M."/>
            <person name="Detter J.C."/>
            <person name="Woyke T."/>
            <person name="Bristow J."/>
            <person name="Eisen J.A."/>
            <person name="Markowitz V."/>
            <person name="Hugenholtz P."/>
            <person name="Kyrpides N.C."/>
            <person name="Klenk H.P."/>
        </authorList>
    </citation>
    <scope>NUCLEOTIDE SEQUENCE [LARGE SCALE GENOMIC DNA]</scope>
    <source>
        <strain evidence="4">DSM 15286 / JCM 11887 / CIR29812</strain>
    </source>
</reference>
<dbReference type="OrthoDB" id="8564780at2"/>
<dbReference type="KEGG" id="tid:Thein_1528"/>
<dbReference type="AlphaFoldDB" id="F8AAG9"/>
<keyword evidence="4" id="KW-1185">Reference proteome</keyword>
<dbReference type="FunCoup" id="F8AAG9">
    <property type="interactions" value="104"/>
</dbReference>
<dbReference type="CDD" id="cd00293">
    <property type="entry name" value="USP-like"/>
    <property type="match status" value="1"/>
</dbReference>
<dbReference type="PANTHER" id="PTHR46268">
    <property type="entry name" value="STRESS RESPONSE PROTEIN NHAX"/>
    <property type="match status" value="1"/>
</dbReference>
<dbReference type="PaxDb" id="667014-Thein_1528"/>
<dbReference type="STRING" id="667014.Thein_1528"/>
<comment type="similarity">
    <text evidence="1">Belongs to the universal stress protein A family.</text>
</comment>
<evidence type="ECO:0000313" key="4">
    <source>
        <dbReference type="Proteomes" id="UP000006793"/>
    </source>
</evidence>
<dbReference type="InParanoid" id="F8AAG9"/>
<evidence type="ECO:0000313" key="3">
    <source>
        <dbReference type="EMBL" id="AEH45389.1"/>
    </source>
</evidence>
<accession>F8AAG9</accession>
<name>F8AAG9_THEID</name>
<dbReference type="InterPro" id="IPR006016">
    <property type="entry name" value="UspA"/>
</dbReference>
<sequence>MSVEIKKIVVGLDGSEKSFNALKEALNWAKRLEAEIIAVHVLPIPSEFVDLGGMIIEIEAELRKEGEAILERGAEEAKKEGVPYTGVLLEGNAPESIANYAEEYDVDLLIVGYQGKSMLSELIMGSVTSKLLNISKVPVLVVK</sequence>